<dbReference type="SUPFAM" id="SSF56801">
    <property type="entry name" value="Acetyl-CoA synthetase-like"/>
    <property type="match status" value="1"/>
</dbReference>
<reference evidence="3 4" key="1">
    <citation type="submission" date="2024-06" db="EMBL/GenBank/DDBJ databases">
        <title>Draft genome sequence of Geodermatophilus badlandi, a novel member of the Geodermatophilaceae isolated from badland sedimentary rocks in the Red desert, Wyoming, USA.</title>
        <authorList>
            <person name="Ben Tekaya S."/>
            <person name="Nouioui I."/>
            <person name="Flores G.M."/>
            <person name="Shaal M.N."/>
            <person name="Bredoire F."/>
            <person name="Basile F."/>
            <person name="Van Diepen L."/>
            <person name="Ward N.L."/>
        </authorList>
    </citation>
    <scope>NUCLEOTIDE SEQUENCE [LARGE SCALE GENOMIC DNA]</scope>
    <source>
        <strain evidence="3 4">WL48A</strain>
    </source>
</reference>
<name>A0ABV3XHT9_9ACTN</name>
<evidence type="ECO:0000259" key="2">
    <source>
        <dbReference type="Pfam" id="PF13193"/>
    </source>
</evidence>
<dbReference type="Gene3D" id="3.30.300.30">
    <property type="match status" value="1"/>
</dbReference>
<protein>
    <submittedName>
        <fullName evidence="3">(2,3-dihydroxybenzoyl)adenylate synthase</fullName>
    </submittedName>
</protein>
<dbReference type="RefSeq" id="WP_369208457.1">
    <property type="nucleotide sequence ID" value="NZ_JBFNXQ010000057.1"/>
</dbReference>
<dbReference type="Gene3D" id="3.40.50.980">
    <property type="match status" value="2"/>
</dbReference>
<proteinExistence type="predicted"/>
<keyword evidence="4" id="KW-1185">Reference proteome</keyword>
<dbReference type="Pfam" id="PF00501">
    <property type="entry name" value="AMP-binding"/>
    <property type="match status" value="1"/>
</dbReference>
<sequence length="561" mass="60128">MKRADVVPWPAETAAAYRDTGCWRGRGMGSRLWEWADRWGERTAVVDGEHRLTYRELAERADGLADGLTRCGLEPGDVVLVQLPNCWEFVVVTLACLRAGVVPVMMLPTHRERELGSIGAHVQARALVVPDSWRGYDHQALAERLAATLPGRPRVLTVGDHVRAGNVDLRALMRPPADPSVTRARLDTREPQGSDPAVLLLSGGTTGLPKVVCRTHDDYDYNIRCVVRACGFGPDTVYLAVLPAGHNFALANPGILGTLYAGGTAVVLPSPRPEAVFAVVAAERVTATSAVPSVVLSWMEHVATHDVDVTSLRHVHVGGSVLAPEVAARIGPTLGCRLQQVYGMAEGLICYTPVDADEPLAHATQGLPVSPYDELLVVDAEGRPVPAGGVGELLTRGPYTPRGYVGVPGTNAQVFTSEGWFRTGDLVRLTPEGAVVVCGRVKDLVNRGGEKVSSAEVELLVQELPQVAEAAAVPMPDPVLGERVCLFVRLHAGRSLDLDRVRAALTRRGLAAFKLPERLVVVAALPHTAVGKPDKKRLAHLVAHLVAHRDREDVTDAPRAA</sequence>
<dbReference type="EMBL" id="JBFNXQ010000057">
    <property type="protein sequence ID" value="MEX5720032.1"/>
    <property type="molecule type" value="Genomic_DNA"/>
</dbReference>
<dbReference type="PROSITE" id="PS00455">
    <property type="entry name" value="AMP_BINDING"/>
    <property type="match status" value="1"/>
</dbReference>
<dbReference type="InterPro" id="IPR020845">
    <property type="entry name" value="AMP-binding_CS"/>
</dbReference>
<gene>
    <name evidence="3" type="ORF">ABQ292_16840</name>
</gene>
<evidence type="ECO:0000313" key="3">
    <source>
        <dbReference type="EMBL" id="MEX5720032.1"/>
    </source>
</evidence>
<dbReference type="InterPro" id="IPR045851">
    <property type="entry name" value="AMP-bd_C_sf"/>
</dbReference>
<comment type="caution">
    <text evidence="3">The sequence shown here is derived from an EMBL/GenBank/DDBJ whole genome shotgun (WGS) entry which is preliminary data.</text>
</comment>
<dbReference type="InterPro" id="IPR000873">
    <property type="entry name" value="AMP-dep_synth/lig_dom"/>
</dbReference>
<dbReference type="PANTHER" id="PTHR43767:SF1">
    <property type="entry name" value="NONRIBOSOMAL PEPTIDE SYNTHASE PES1 (EUROFUNG)-RELATED"/>
    <property type="match status" value="1"/>
</dbReference>
<evidence type="ECO:0000313" key="4">
    <source>
        <dbReference type="Proteomes" id="UP001560045"/>
    </source>
</evidence>
<organism evidence="3 4">
    <name type="scientific">Geodermatophilus maliterrae</name>
    <dbReference type="NCBI Taxonomy" id="3162531"/>
    <lineage>
        <taxon>Bacteria</taxon>
        <taxon>Bacillati</taxon>
        <taxon>Actinomycetota</taxon>
        <taxon>Actinomycetes</taxon>
        <taxon>Geodermatophilales</taxon>
        <taxon>Geodermatophilaceae</taxon>
        <taxon>Geodermatophilus</taxon>
    </lineage>
</organism>
<feature type="domain" description="AMP-binding enzyme C-terminal" evidence="2">
    <location>
        <begin position="456"/>
        <end position="532"/>
    </location>
</feature>
<dbReference type="Gene3D" id="2.30.38.10">
    <property type="entry name" value="Luciferase, Domain 3"/>
    <property type="match status" value="1"/>
</dbReference>
<dbReference type="Pfam" id="PF13193">
    <property type="entry name" value="AMP-binding_C"/>
    <property type="match status" value="1"/>
</dbReference>
<dbReference type="Proteomes" id="UP001560045">
    <property type="component" value="Unassembled WGS sequence"/>
</dbReference>
<dbReference type="InterPro" id="IPR025110">
    <property type="entry name" value="AMP-bd_C"/>
</dbReference>
<feature type="domain" description="AMP-dependent synthetase/ligase" evidence="1">
    <location>
        <begin position="33"/>
        <end position="404"/>
    </location>
</feature>
<dbReference type="PANTHER" id="PTHR43767">
    <property type="entry name" value="LONG-CHAIN-FATTY-ACID--COA LIGASE"/>
    <property type="match status" value="1"/>
</dbReference>
<accession>A0ABV3XHT9</accession>
<dbReference type="InterPro" id="IPR050237">
    <property type="entry name" value="ATP-dep_AMP-bd_enzyme"/>
</dbReference>
<evidence type="ECO:0000259" key="1">
    <source>
        <dbReference type="Pfam" id="PF00501"/>
    </source>
</evidence>